<dbReference type="AlphaFoldDB" id="A0A1M6YWC0"/>
<dbReference type="RefSeq" id="WP_073007273.1">
    <property type="nucleotide sequence ID" value="NZ_FRBW01000001.1"/>
</dbReference>
<protein>
    <submittedName>
        <fullName evidence="2">Glycosyltransferase, GT2 family</fullName>
    </submittedName>
</protein>
<dbReference type="InterPro" id="IPR050834">
    <property type="entry name" value="Glycosyltransf_2"/>
</dbReference>
<evidence type="ECO:0000313" key="2">
    <source>
        <dbReference type="EMBL" id="SHL22403.1"/>
    </source>
</evidence>
<reference evidence="2 3" key="1">
    <citation type="submission" date="2016-11" db="EMBL/GenBank/DDBJ databases">
        <authorList>
            <person name="Jaros S."/>
            <person name="Januszkiewicz K."/>
            <person name="Wedrychowicz H."/>
        </authorList>
    </citation>
    <scope>NUCLEOTIDE SEQUENCE [LARGE SCALE GENOMIC DNA]</scope>
    <source>
        <strain evidence="2 3">DSM 22153</strain>
    </source>
</reference>
<dbReference type="Gene3D" id="3.90.550.10">
    <property type="entry name" value="Spore Coat Polysaccharide Biosynthesis Protein SpsA, Chain A"/>
    <property type="match status" value="1"/>
</dbReference>
<keyword evidence="3" id="KW-1185">Reference proteome</keyword>
<feature type="domain" description="Glycosyltransferase 2-like" evidence="1">
    <location>
        <begin position="10"/>
        <end position="151"/>
    </location>
</feature>
<dbReference type="CDD" id="cd00761">
    <property type="entry name" value="Glyco_tranf_GTA_type"/>
    <property type="match status" value="1"/>
</dbReference>
<organism evidence="2 3">
    <name type="scientific">Roseibium suaedae</name>
    <dbReference type="NCBI Taxonomy" id="735517"/>
    <lineage>
        <taxon>Bacteria</taxon>
        <taxon>Pseudomonadati</taxon>
        <taxon>Pseudomonadota</taxon>
        <taxon>Alphaproteobacteria</taxon>
        <taxon>Hyphomicrobiales</taxon>
        <taxon>Stappiaceae</taxon>
        <taxon>Roseibium</taxon>
    </lineage>
</organism>
<dbReference type="EMBL" id="FRBW01000001">
    <property type="protein sequence ID" value="SHL22403.1"/>
    <property type="molecule type" value="Genomic_DNA"/>
</dbReference>
<accession>A0A1M6YWC0</accession>
<sequence>MSASPLSIGILVCTAGRPEMLKDCLAALIAQTCEINWKLEIGVIDNDTSQSARRNVESIAQASSVPVHYAHQPKRGIPFARNAALDLARSRGWSWIALIDDDEVASPDWLAQHIRTASEHQAQVSYGAVVQIHDAPPPVWWKVDTPSLDPEGTVLRRASTNNVLFAASLIADDGNRLRFDEDLLHGYEDLDFFERAHASGNKIVWAPKALVSERVPVSRSQPQRLINMVRSHAAAHAQIDCKRRGFPAAFMKFGLKGLRRIVAGSAISGMSWLLWKAGLPKYESRYYKGRLRLARGVGNWYGLTRVKSGYYDQIDGR</sequence>
<dbReference type="SUPFAM" id="SSF53448">
    <property type="entry name" value="Nucleotide-diphospho-sugar transferases"/>
    <property type="match status" value="1"/>
</dbReference>
<dbReference type="STRING" id="735517.SAMN05444272_0053"/>
<gene>
    <name evidence="2" type="ORF">SAMN05444272_0053</name>
</gene>
<dbReference type="GO" id="GO:0016740">
    <property type="term" value="F:transferase activity"/>
    <property type="evidence" value="ECO:0007669"/>
    <property type="project" value="UniProtKB-KW"/>
</dbReference>
<evidence type="ECO:0000313" key="3">
    <source>
        <dbReference type="Proteomes" id="UP000186002"/>
    </source>
</evidence>
<keyword evidence="2" id="KW-0808">Transferase</keyword>
<dbReference type="Proteomes" id="UP000186002">
    <property type="component" value="Unassembled WGS sequence"/>
</dbReference>
<dbReference type="InterPro" id="IPR029044">
    <property type="entry name" value="Nucleotide-diphossugar_trans"/>
</dbReference>
<dbReference type="OrthoDB" id="6116224at2"/>
<dbReference type="InterPro" id="IPR001173">
    <property type="entry name" value="Glyco_trans_2-like"/>
</dbReference>
<name>A0A1M6YWC0_9HYPH</name>
<dbReference type="PANTHER" id="PTHR43685:SF2">
    <property type="entry name" value="GLYCOSYLTRANSFERASE 2-LIKE DOMAIN-CONTAINING PROTEIN"/>
    <property type="match status" value="1"/>
</dbReference>
<dbReference type="PANTHER" id="PTHR43685">
    <property type="entry name" value="GLYCOSYLTRANSFERASE"/>
    <property type="match status" value="1"/>
</dbReference>
<proteinExistence type="predicted"/>
<evidence type="ECO:0000259" key="1">
    <source>
        <dbReference type="Pfam" id="PF00535"/>
    </source>
</evidence>
<dbReference type="Pfam" id="PF00535">
    <property type="entry name" value="Glycos_transf_2"/>
    <property type="match status" value="1"/>
</dbReference>